<gene>
    <name evidence="3" type="ORF">HA1_06242</name>
</gene>
<dbReference type="RefSeq" id="WP_003481029.1">
    <property type="nucleotide sequence ID" value="NZ_CM001477.1"/>
</dbReference>
<keyword evidence="2" id="KW-0472">Membrane</keyword>
<feature type="coiled-coil region" evidence="1">
    <location>
        <begin position="33"/>
        <end position="60"/>
    </location>
</feature>
<name>A0AAV3FEA5_CLOPF</name>
<evidence type="ECO:0000313" key="4">
    <source>
        <dbReference type="Proteomes" id="UP000005358"/>
    </source>
</evidence>
<feature type="transmembrane region" description="Helical" evidence="2">
    <location>
        <begin position="12"/>
        <end position="34"/>
    </location>
</feature>
<evidence type="ECO:0000256" key="1">
    <source>
        <dbReference type="SAM" id="Coils"/>
    </source>
</evidence>
<protein>
    <submittedName>
        <fullName evidence="3">Uncharacterized protein</fullName>
    </submittedName>
</protein>
<evidence type="ECO:0000256" key="2">
    <source>
        <dbReference type="SAM" id="Phobius"/>
    </source>
</evidence>
<reference evidence="3 4" key="1">
    <citation type="journal article" date="2012" name="PLoS ONE">
        <title>Genome Sequencing and Analysis of a Type A Clostridium perfringens Isolate from a Case of Bovine Clostridial Abomasitis.</title>
        <authorList>
            <person name="Nowell V.J."/>
            <person name="Kropinski A.M."/>
            <person name="Songer J.G."/>
            <person name="Macinnes J.I."/>
            <person name="Parreira V.R."/>
            <person name="Prescott J.F."/>
        </authorList>
    </citation>
    <scope>NUCLEOTIDE SEQUENCE [LARGE SCALE GENOMIC DNA]</scope>
    <source>
        <strain evidence="3 4">F262</strain>
    </source>
</reference>
<proteinExistence type="predicted"/>
<dbReference type="AlphaFoldDB" id="A0AAV3FEA5"/>
<comment type="caution">
    <text evidence="3">The sequence shown here is derived from an EMBL/GenBank/DDBJ whole genome shotgun (WGS) entry which is preliminary data.</text>
</comment>
<sequence length="221" mass="25071">MVSNINSLKFDTIINLLSLIFSTILSFIAVYISAKALKQNNKLQAETQKANLEAQRANIVLSLDRTRTDIIFQVDSTIRISIKNYGSSPGMIRYISTNPSIEELRNKLSKLNDVGLLSLYNKNLGLLDIKDTTLTPKQTLTTYLPLELFKNVPLEVIINYSSLNHDFTFKETIDLTYRENLCIENPIFRDSENNKSDENDATLKALKFIGESIREVSDKLS</sequence>
<keyword evidence="2" id="KW-1133">Transmembrane helix</keyword>
<keyword evidence="2" id="KW-0812">Transmembrane</keyword>
<dbReference type="Proteomes" id="UP000005358">
    <property type="component" value="Chromosome"/>
</dbReference>
<dbReference type="EMBL" id="AFES01000016">
    <property type="protein sequence ID" value="EIA17557.1"/>
    <property type="molecule type" value="Genomic_DNA"/>
</dbReference>
<keyword evidence="1" id="KW-0175">Coiled coil</keyword>
<accession>A0AAV3FEA5</accession>
<organism evidence="3 4">
    <name type="scientific">Clostridium perfringens F262</name>
    <dbReference type="NCBI Taxonomy" id="883064"/>
    <lineage>
        <taxon>Bacteria</taxon>
        <taxon>Bacillati</taxon>
        <taxon>Bacillota</taxon>
        <taxon>Clostridia</taxon>
        <taxon>Eubacteriales</taxon>
        <taxon>Clostridiaceae</taxon>
        <taxon>Clostridium</taxon>
    </lineage>
</organism>
<evidence type="ECO:0000313" key="3">
    <source>
        <dbReference type="EMBL" id="EIA17557.1"/>
    </source>
</evidence>